<comment type="caution">
    <text evidence="7">The sequence shown here is derived from an EMBL/GenBank/DDBJ whole genome shotgun (WGS) entry which is preliminary data.</text>
</comment>
<dbReference type="Gene3D" id="3.50.50.100">
    <property type="match status" value="1"/>
</dbReference>
<keyword evidence="5" id="KW-0520">NAD</keyword>
<evidence type="ECO:0000259" key="6">
    <source>
        <dbReference type="Pfam" id="PF07992"/>
    </source>
</evidence>
<evidence type="ECO:0000256" key="2">
    <source>
        <dbReference type="ARBA" id="ARBA00022630"/>
    </source>
</evidence>
<gene>
    <name evidence="7" type="ORF">Pfl04_25750</name>
</gene>
<sequence>MTRDATPRVLIVGGGHLGLYAARHLQKHLRPGEAELILADPRSHMTYQPLLPEVAGGNIEPRNIVIPLRRVLPRFRVLNAEVVELRHAERRARLRLVDGEEHDLQYDHVVVGPGSVVRTLPVPGLPELAVGFKTLAEAVYLRNQVLTQLGLAASTFDPRVKRRALTFVLAGGGYAGVEALGELSDMSYAVVDAFGLRREELRWILVEAAGRIMPEVSPELSEYTANVLRRRGVEIRLHTTISSCVGGRIRFGAGLYADEIIESNTLIWTAGVRPNPMLDKTDLPRDDKGRVVADAYLRVRGMPGAWAGGDCAAVPDLTGRDPNALCPPTAQHAVRQARRLADNLISDLRGPHGHPPQPFRHRHAGSVAGLGRFQGVAEVYHVRMRGLPAWLLHRGYHWALLPSPVRKARVLAGWTLDSVFPRDIVASGELEQPRRPLQVAARVQQPLAAGRA</sequence>
<keyword evidence="4" id="KW-0560">Oxidoreductase</keyword>
<evidence type="ECO:0000256" key="3">
    <source>
        <dbReference type="ARBA" id="ARBA00022827"/>
    </source>
</evidence>
<feature type="domain" description="FAD/NAD(P)-binding" evidence="6">
    <location>
        <begin position="8"/>
        <end position="337"/>
    </location>
</feature>
<dbReference type="GO" id="GO:0003954">
    <property type="term" value="F:NADH dehydrogenase activity"/>
    <property type="evidence" value="ECO:0007669"/>
    <property type="project" value="InterPro"/>
</dbReference>
<accession>A0A8J3PNP5</accession>
<dbReference type="PANTHER" id="PTHR43706:SF45">
    <property type="entry name" value="NADH DEHYDROGENASE-LIKE PROTEIN RV1812C"/>
    <property type="match status" value="1"/>
</dbReference>
<dbReference type="AlphaFoldDB" id="A0A8J3PNP5"/>
<proteinExistence type="inferred from homology"/>
<dbReference type="Proteomes" id="UP000653674">
    <property type="component" value="Unassembled WGS sequence"/>
</dbReference>
<evidence type="ECO:0000313" key="7">
    <source>
        <dbReference type="EMBL" id="GIG74171.1"/>
    </source>
</evidence>
<protein>
    <submittedName>
        <fullName evidence="7">NADH dehydrogenase</fullName>
    </submittedName>
</protein>
<dbReference type="InterPro" id="IPR023753">
    <property type="entry name" value="FAD/NAD-binding_dom"/>
</dbReference>
<evidence type="ECO:0000313" key="8">
    <source>
        <dbReference type="Proteomes" id="UP000653674"/>
    </source>
</evidence>
<comment type="similarity">
    <text evidence="1">Belongs to the NADH dehydrogenase family.</text>
</comment>
<dbReference type="InterPro" id="IPR036188">
    <property type="entry name" value="FAD/NAD-bd_sf"/>
</dbReference>
<dbReference type="PRINTS" id="PR00368">
    <property type="entry name" value="FADPNR"/>
</dbReference>
<organism evidence="7 8">
    <name type="scientific">Planosporangium flavigriseum</name>
    <dbReference type="NCBI Taxonomy" id="373681"/>
    <lineage>
        <taxon>Bacteria</taxon>
        <taxon>Bacillati</taxon>
        <taxon>Actinomycetota</taxon>
        <taxon>Actinomycetes</taxon>
        <taxon>Micromonosporales</taxon>
        <taxon>Micromonosporaceae</taxon>
        <taxon>Planosporangium</taxon>
    </lineage>
</organism>
<keyword evidence="8" id="KW-1185">Reference proteome</keyword>
<evidence type="ECO:0000256" key="4">
    <source>
        <dbReference type="ARBA" id="ARBA00023002"/>
    </source>
</evidence>
<keyword evidence="2" id="KW-0285">Flavoprotein</keyword>
<dbReference type="SUPFAM" id="SSF51905">
    <property type="entry name" value="FAD/NAD(P)-binding domain"/>
    <property type="match status" value="2"/>
</dbReference>
<dbReference type="PANTHER" id="PTHR43706">
    <property type="entry name" value="NADH DEHYDROGENASE"/>
    <property type="match status" value="1"/>
</dbReference>
<evidence type="ECO:0000256" key="1">
    <source>
        <dbReference type="ARBA" id="ARBA00005272"/>
    </source>
</evidence>
<dbReference type="Pfam" id="PF07992">
    <property type="entry name" value="Pyr_redox_2"/>
    <property type="match status" value="1"/>
</dbReference>
<reference evidence="7" key="1">
    <citation type="submission" date="2021-01" db="EMBL/GenBank/DDBJ databases">
        <title>Whole genome shotgun sequence of Planosporangium flavigriseum NBRC 105377.</title>
        <authorList>
            <person name="Komaki H."/>
            <person name="Tamura T."/>
        </authorList>
    </citation>
    <scope>NUCLEOTIDE SEQUENCE</scope>
    <source>
        <strain evidence="7">NBRC 105377</strain>
    </source>
</reference>
<name>A0A8J3PNP5_9ACTN</name>
<keyword evidence="3" id="KW-0274">FAD</keyword>
<dbReference type="RefSeq" id="WP_168078557.1">
    <property type="nucleotide sequence ID" value="NZ_BAAAQJ010000004.1"/>
</dbReference>
<evidence type="ECO:0000256" key="5">
    <source>
        <dbReference type="ARBA" id="ARBA00023027"/>
    </source>
</evidence>
<dbReference type="EMBL" id="BONU01000015">
    <property type="protein sequence ID" value="GIG74171.1"/>
    <property type="molecule type" value="Genomic_DNA"/>
</dbReference>
<dbReference type="InterPro" id="IPR045024">
    <property type="entry name" value="NDH-2"/>
</dbReference>